<dbReference type="EnsemblFungi" id="PTTG_26112-t43_1">
    <property type="protein sequence ID" value="PTTG_26112-t43_1-p1"/>
    <property type="gene ID" value="PTTG_26112"/>
</dbReference>
<gene>
    <name evidence="2" type="ORF">PTTG_26112</name>
</gene>
<evidence type="ECO:0000313" key="3">
    <source>
        <dbReference type="EnsemblFungi" id="PTTG_26112-t43_1-p1"/>
    </source>
</evidence>
<proteinExistence type="predicted"/>
<dbReference type="AlphaFoldDB" id="A0A180GWT0"/>
<reference evidence="2" key="1">
    <citation type="submission" date="2009-11" db="EMBL/GenBank/DDBJ databases">
        <authorList>
            <consortium name="The Broad Institute Genome Sequencing Platform"/>
            <person name="Ward D."/>
            <person name="Feldgarden M."/>
            <person name="Earl A."/>
            <person name="Young S.K."/>
            <person name="Zeng Q."/>
            <person name="Koehrsen M."/>
            <person name="Alvarado L."/>
            <person name="Berlin A."/>
            <person name="Bochicchio J."/>
            <person name="Borenstein D."/>
            <person name="Chapman S.B."/>
            <person name="Chen Z."/>
            <person name="Engels R."/>
            <person name="Freedman E."/>
            <person name="Gellesch M."/>
            <person name="Goldberg J."/>
            <person name="Griggs A."/>
            <person name="Gujja S."/>
            <person name="Heilman E."/>
            <person name="Heiman D."/>
            <person name="Hepburn T."/>
            <person name="Howarth C."/>
            <person name="Jen D."/>
            <person name="Larson L."/>
            <person name="Lewis B."/>
            <person name="Mehta T."/>
            <person name="Park D."/>
            <person name="Pearson M."/>
            <person name="Roberts A."/>
            <person name="Saif S."/>
            <person name="Shea T."/>
            <person name="Shenoy N."/>
            <person name="Sisk P."/>
            <person name="Stolte C."/>
            <person name="Sykes S."/>
            <person name="Thomson T."/>
            <person name="Walk T."/>
            <person name="White J."/>
            <person name="Yandava C."/>
            <person name="Izard J."/>
            <person name="Baranova O.V."/>
            <person name="Blanton J.M."/>
            <person name="Tanner A.C."/>
            <person name="Dewhirst F.E."/>
            <person name="Haas B."/>
            <person name="Nusbaum C."/>
            <person name="Birren B."/>
        </authorList>
    </citation>
    <scope>NUCLEOTIDE SEQUENCE [LARGE SCALE GENOMIC DNA]</scope>
    <source>
        <strain evidence="2">1-1 BBBD Race 1</strain>
    </source>
</reference>
<keyword evidence="4" id="KW-1185">Reference proteome</keyword>
<feature type="compositionally biased region" description="Basic and acidic residues" evidence="1">
    <location>
        <begin position="227"/>
        <end position="238"/>
    </location>
</feature>
<organism evidence="2">
    <name type="scientific">Puccinia triticina (isolate 1-1 / race 1 (BBBD))</name>
    <name type="common">Brown leaf rust fungus</name>
    <dbReference type="NCBI Taxonomy" id="630390"/>
    <lineage>
        <taxon>Eukaryota</taxon>
        <taxon>Fungi</taxon>
        <taxon>Dikarya</taxon>
        <taxon>Basidiomycota</taxon>
        <taxon>Pucciniomycotina</taxon>
        <taxon>Pucciniomycetes</taxon>
        <taxon>Pucciniales</taxon>
        <taxon>Pucciniaceae</taxon>
        <taxon>Puccinia</taxon>
    </lineage>
</organism>
<feature type="region of interest" description="Disordered" evidence="1">
    <location>
        <begin position="204"/>
        <end position="280"/>
    </location>
</feature>
<evidence type="ECO:0000313" key="4">
    <source>
        <dbReference type="Proteomes" id="UP000005240"/>
    </source>
</evidence>
<reference evidence="3" key="4">
    <citation type="submission" date="2025-05" db="UniProtKB">
        <authorList>
            <consortium name="EnsemblFungi"/>
        </authorList>
    </citation>
    <scope>IDENTIFICATION</scope>
    <source>
        <strain evidence="3">isolate 1-1 / race 1 (BBBD)</strain>
    </source>
</reference>
<accession>A0A180GWT0</accession>
<protein>
    <submittedName>
        <fullName evidence="2 3">Uncharacterized protein</fullName>
    </submittedName>
</protein>
<evidence type="ECO:0000256" key="1">
    <source>
        <dbReference type="SAM" id="MobiDB-lite"/>
    </source>
</evidence>
<feature type="compositionally biased region" description="Low complexity" evidence="1">
    <location>
        <begin position="365"/>
        <end position="377"/>
    </location>
</feature>
<feature type="compositionally biased region" description="Polar residues" evidence="1">
    <location>
        <begin position="204"/>
        <end position="217"/>
    </location>
</feature>
<reference evidence="3 4" key="3">
    <citation type="journal article" date="2017" name="G3 (Bethesda)">
        <title>Comparative analysis highlights variable genome content of wheat rusts and divergence of the mating loci.</title>
        <authorList>
            <person name="Cuomo C.A."/>
            <person name="Bakkeren G."/>
            <person name="Khalil H.B."/>
            <person name="Panwar V."/>
            <person name="Joly D."/>
            <person name="Linning R."/>
            <person name="Sakthikumar S."/>
            <person name="Song X."/>
            <person name="Adiconis X."/>
            <person name="Fan L."/>
            <person name="Goldberg J.M."/>
            <person name="Levin J.Z."/>
            <person name="Young S."/>
            <person name="Zeng Q."/>
            <person name="Anikster Y."/>
            <person name="Bruce M."/>
            <person name="Wang M."/>
            <person name="Yin C."/>
            <person name="McCallum B."/>
            <person name="Szabo L.J."/>
            <person name="Hulbert S."/>
            <person name="Chen X."/>
            <person name="Fellers J.P."/>
        </authorList>
    </citation>
    <scope>NUCLEOTIDE SEQUENCE</scope>
    <source>
        <strain evidence="3">isolate 1-1 / race 1 (BBBD)</strain>
        <strain evidence="4">Isolate 1-1 / race 1 (BBBD)</strain>
    </source>
</reference>
<dbReference type="EMBL" id="ADAS02000014">
    <property type="protein sequence ID" value="OAV97287.1"/>
    <property type="molecule type" value="Genomic_DNA"/>
</dbReference>
<sequence length="595" mass="66674">MSDVRRPPRMIKIDNEDRELIFDGTNVEMFLKEYETAAKEDGASDFDMAYQFCFFIGSHDVCDIAQTLDGFESNDWTRLKASILTYWGPVEVPQFTLRDLADLLQSWMAKEGTFSAQDYEEFRRSWDPIVSSVLSNEPIQSIDGISEMIKSFEQRLEKKFSVQPSQVIPSTTEPPLICYYCHQEKHVMARCRDLQKDKDDNLVQQRGPSIQFQSKSVVPSPEEEDRVIEPELLDHSIKDPSQAGGSLTDRISPSQRCDSPFLAEGSPSDPAQRRDEDPESFEPLSIAFSPFASPLLAKTFQSDPSRRRHGKLNTSNICSASYPPGLSPLKEPTRTALNPVEEETSASPELFEQSTEEFSHLEGAQSTSSPDPSDQSPIEFSLAEVPVPNPSLSAANSDSKPQILSDLQVVNPLDPESLIMTSSVKQALDTADVGEIILPPGPTELQIKTPDCRIPLISSPRFIPTQDLGFQPYPNHALSSSQRNDEQKFSKIKRGKNKILILLDILSRGEFLNPHIGSVVRVNPSVFFGLADVPFAERRTGVGPDQLLTSEGCLRNEDKLLSLDLMDRADEEDISLPWRFGRVEVFLYILKTQDR</sequence>
<dbReference type="OrthoDB" id="10679111at2759"/>
<evidence type="ECO:0000313" key="2">
    <source>
        <dbReference type="EMBL" id="OAV97287.1"/>
    </source>
</evidence>
<feature type="region of interest" description="Disordered" evidence="1">
    <location>
        <begin position="300"/>
        <end position="378"/>
    </location>
</feature>
<dbReference type="VEuPathDB" id="FungiDB:PTTG_26112"/>
<name>A0A180GWT0_PUCT1</name>
<feature type="compositionally biased region" description="Polar residues" evidence="1">
    <location>
        <begin position="243"/>
        <end position="257"/>
    </location>
</feature>
<reference evidence="2" key="2">
    <citation type="submission" date="2016-05" db="EMBL/GenBank/DDBJ databases">
        <title>Comparative analysis highlights variable genome content of wheat rusts and divergence of the mating loci.</title>
        <authorList>
            <person name="Cuomo C.A."/>
            <person name="Bakkeren G."/>
            <person name="Szabo L."/>
            <person name="Khalil H."/>
            <person name="Joly D."/>
            <person name="Goldberg J."/>
            <person name="Young S."/>
            <person name="Zeng Q."/>
            <person name="Fellers J."/>
        </authorList>
    </citation>
    <scope>NUCLEOTIDE SEQUENCE [LARGE SCALE GENOMIC DNA]</scope>
    <source>
        <strain evidence="2">1-1 BBBD Race 1</strain>
    </source>
</reference>
<dbReference type="Proteomes" id="UP000005240">
    <property type="component" value="Unassembled WGS sequence"/>
</dbReference>